<feature type="signal peptide" evidence="3">
    <location>
        <begin position="1"/>
        <end position="22"/>
    </location>
</feature>
<evidence type="ECO:0008006" key="6">
    <source>
        <dbReference type="Google" id="ProtNLM"/>
    </source>
</evidence>
<gene>
    <name evidence="4" type="ORF">K503DRAFT_858503</name>
</gene>
<proteinExistence type="predicted"/>
<feature type="region of interest" description="Disordered" evidence="1">
    <location>
        <begin position="558"/>
        <end position="589"/>
    </location>
</feature>
<feature type="compositionally biased region" description="Low complexity" evidence="1">
    <location>
        <begin position="220"/>
        <end position="244"/>
    </location>
</feature>
<keyword evidence="2" id="KW-0472">Membrane</keyword>
<dbReference type="InParanoid" id="A0A1B7MSM7"/>
<dbReference type="OrthoDB" id="2591431at2759"/>
<keyword evidence="5" id="KW-1185">Reference proteome</keyword>
<keyword evidence="2" id="KW-1133">Transmembrane helix</keyword>
<accession>A0A1B7MSM7</accession>
<dbReference type="AlphaFoldDB" id="A0A1B7MSM7"/>
<evidence type="ECO:0000256" key="3">
    <source>
        <dbReference type="SAM" id="SignalP"/>
    </source>
</evidence>
<keyword evidence="3" id="KW-0732">Signal</keyword>
<feature type="compositionally biased region" description="Polar residues" evidence="1">
    <location>
        <begin position="474"/>
        <end position="506"/>
    </location>
</feature>
<feature type="chain" id="PRO_5008597514" description="Mid2 domain-containing protein" evidence="3">
    <location>
        <begin position="23"/>
        <end position="589"/>
    </location>
</feature>
<evidence type="ECO:0000313" key="5">
    <source>
        <dbReference type="Proteomes" id="UP000092154"/>
    </source>
</evidence>
<organism evidence="4 5">
    <name type="scientific">Rhizopogon vinicolor AM-OR11-026</name>
    <dbReference type="NCBI Taxonomy" id="1314800"/>
    <lineage>
        <taxon>Eukaryota</taxon>
        <taxon>Fungi</taxon>
        <taxon>Dikarya</taxon>
        <taxon>Basidiomycota</taxon>
        <taxon>Agaricomycotina</taxon>
        <taxon>Agaricomycetes</taxon>
        <taxon>Agaricomycetidae</taxon>
        <taxon>Boletales</taxon>
        <taxon>Suillineae</taxon>
        <taxon>Rhizopogonaceae</taxon>
        <taxon>Rhizopogon</taxon>
    </lineage>
</organism>
<sequence>MRLLPLLHSCAHIVSFFSAVHAFNVTVGTPTQCDDLAVSWTGGQAPFEILLIPVYETLHNISVPESAFSDGKGSYSIPQIPLKSGTQFMLTMSDATGFGSGGTTTVLIVGAPIANNNCNTTVASPDFTFELPTSLGQCNGYTFTSYDGAVPPITITALIPGGEYVILNPPNGSSYTWVADVKEGTDLVFFMMDSQGRSGGISDIEQVSLSSDSSCLNVNSPSSTASAPSQTSSQSTPSTSSSTTNVGIIVGATVGGVAFLGLMTVLGICCKRKMSRSSDVVSLKRQKDLDYEGEEEGYIPQNYPFQYQTDRVNQISLPIRPGSQSHPTTSPTNDPFTEHLRQISYTGSFAGSLSPNRRMTTIRGQPASANPFSYQTLPIGLAPPTHPGTHSHLTNTSAGNFAVSDPHAPFNQVQPSGVSSNIDGLSRHGDAVGSSMSLASRQIAATAGQTPPPNYPFQYRTHSASHPAPPIHPGSQSHHTSTGSFTVSIPANQTQPSYLSSNTDAITGSEDAGSSLRRGRTITVAAQTTAHPPAQIIMHTDLEDVPVTPDAQDVVELPPQYANRQSPSRQLPSPQPELAPRRKSPRVPC</sequence>
<evidence type="ECO:0000313" key="4">
    <source>
        <dbReference type="EMBL" id="OAX35612.1"/>
    </source>
</evidence>
<evidence type="ECO:0000256" key="2">
    <source>
        <dbReference type="SAM" id="Phobius"/>
    </source>
</evidence>
<name>A0A1B7MSM7_9AGAM</name>
<keyword evidence="2" id="KW-0812">Transmembrane</keyword>
<dbReference type="EMBL" id="KV448483">
    <property type="protein sequence ID" value="OAX35612.1"/>
    <property type="molecule type" value="Genomic_DNA"/>
</dbReference>
<feature type="transmembrane region" description="Helical" evidence="2">
    <location>
        <begin position="246"/>
        <end position="269"/>
    </location>
</feature>
<dbReference type="Proteomes" id="UP000092154">
    <property type="component" value="Unassembled WGS sequence"/>
</dbReference>
<evidence type="ECO:0000256" key="1">
    <source>
        <dbReference type="SAM" id="MobiDB-lite"/>
    </source>
</evidence>
<feature type="region of interest" description="Disordered" evidence="1">
    <location>
        <begin position="212"/>
        <end position="244"/>
    </location>
</feature>
<dbReference type="STRING" id="1314800.A0A1B7MSM7"/>
<reference evidence="4 5" key="1">
    <citation type="submission" date="2016-06" db="EMBL/GenBank/DDBJ databases">
        <title>Comparative genomics of the ectomycorrhizal sister species Rhizopogon vinicolor and Rhizopogon vesiculosus (Basidiomycota: Boletales) reveals a divergence of the mating type B locus.</title>
        <authorList>
            <consortium name="DOE Joint Genome Institute"/>
            <person name="Mujic A.B."/>
            <person name="Kuo A."/>
            <person name="Tritt A."/>
            <person name="Lipzen A."/>
            <person name="Chen C."/>
            <person name="Johnson J."/>
            <person name="Sharma A."/>
            <person name="Barry K."/>
            <person name="Grigoriev I.V."/>
            <person name="Spatafora J.W."/>
        </authorList>
    </citation>
    <scope>NUCLEOTIDE SEQUENCE [LARGE SCALE GENOMIC DNA]</scope>
    <source>
        <strain evidence="4 5">AM-OR11-026</strain>
    </source>
</reference>
<protein>
    <recommendedName>
        <fullName evidence="6">Mid2 domain-containing protein</fullName>
    </recommendedName>
</protein>
<feature type="region of interest" description="Disordered" evidence="1">
    <location>
        <begin position="445"/>
        <end position="518"/>
    </location>
</feature>